<keyword evidence="2" id="KW-1185">Reference proteome</keyword>
<dbReference type="InterPro" id="IPR026002">
    <property type="entry name" value="ATC_hydrolase-like"/>
</dbReference>
<dbReference type="EMBL" id="VITW01000004">
    <property type="protein sequence ID" value="TWB75871.1"/>
    <property type="molecule type" value="Genomic_DNA"/>
</dbReference>
<organism evidence="1 2">
    <name type="scientific">Bradyrhizobium sacchari</name>
    <dbReference type="NCBI Taxonomy" id="1399419"/>
    <lineage>
        <taxon>Bacteria</taxon>
        <taxon>Pseudomonadati</taxon>
        <taxon>Pseudomonadota</taxon>
        <taxon>Alphaproteobacteria</taxon>
        <taxon>Hyphomicrobiales</taxon>
        <taxon>Nitrobacteraceae</taxon>
        <taxon>Bradyrhizobium</taxon>
    </lineage>
</organism>
<keyword evidence="1" id="KW-0378">Hydrolase</keyword>
<accession>A0A560JXW0</accession>
<evidence type="ECO:0000313" key="2">
    <source>
        <dbReference type="Proteomes" id="UP000315914"/>
    </source>
</evidence>
<dbReference type="GO" id="GO:0016787">
    <property type="term" value="F:hydrolase activity"/>
    <property type="evidence" value="ECO:0007669"/>
    <property type="project" value="UniProtKB-KW"/>
</dbReference>
<dbReference type="AlphaFoldDB" id="A0A560JXW0"/>
<dbReference type="Pfam" id="PF14196">
    <property type="entry name" value="ATC_hydrolase"/>
    <property type="match status" value="1"/>
</dbReference>
<reference evidence="1 2" key="1">
    <citation type="submission" date="2019-06" db="EMBL/GenBank/DDBJ databases">
        <title>Genomic Encyclopedia of Type Strains, Phase IV (KMG-V): Genome sequencing to study the core and pangenomes of soil and plant-associated prokaryotes.</title>
        <authorList>
            <person name="Whitman W."/>
        </authorList>
    </citation>
    <scope>NUCLEOTIDE SEQUENCE [LARGE SCALE GENOMIC DNA]</scope>
    <source>
        <strain evidence="1 2">BR 10556</strain>
    </source>
</reference>
<evidence type="ECO:0000313" key="1">
    <source>
        <dbReference type="EMBL" id="TWB75871.1"/>
    </source>
</evidence>
<protein>
    <submittedName>
        <fullName evidence="1">L-2-amino-thiazoline-4-carboxylic acid hydrolase-like protein</fullName>
    </submittedName>
</protein>
<proteinExistence type="predicted"/>
<name>A0A560JXW0_9BRAD</name>
<gene>
    <name evidence="1" type="ORF">FBZ95_10448</name>
</gene>
<comment type="caution">
    <text evidence="1">The sequence shown here is derived from an EMBL/GenBank/DDBJ whole genome shotgun (WGS) entry which is preliminary data.</text>
</comment>
<sequence>MRSESSRAESRGHVTLHPGYDPIPDVSLPMSVSVIEQAKIQAQVLVPLVKALQAELGEARANALVRKALGDLYRGFGEEFWNAKKERDLGKAVSSAFRTYARDDALAYDVIEQTADAFAFDVTRCAYAEFYKALGEPELGFLLVCTADFATADGFGPDVRLTRTQTIMQGASHCDFRYRRDGGGAQ</sequence>
<dbReference type="Proteomes" id="UP000315914">
    <property type="component" value="Unassembled WGS sequence"/>
</dbReference>
<dbReference type="STRING" id="1399419.A5906_25035"/>